<accession>A0A1E5G023</accession>
<evidence type="ECO:0000256" key="3">
    <source>
        <dbReference type="SAM" id="SignalP"/>
    </source>
</evidence>
<dbReference type="AlphaFoldDB" id="A0A1E5G023"/>
<dbReference type="RefSeq" id="WP_069644014.1">
    <property type="nucleotide sequence ID" value="NZ_MIJE01000033.1"/>
</dbReference>
<reference evidence="4 5" key="1">
    <citation type="submission" date="2016-09" db="EMBL/GenBank/DDBJ databases">
        <title>Draft genome sequence for the type strain of Desulfuribacillus alkaliarsenatis AHT28, an obligately anaerobic, sulfidogenic bacterium isolated from Russian soda lake sediments.</title>
        <authorList>
            <person name="Abin C.A."/>
            <person name="Hollibaugh J.T."/>
        </authorList>
    </citation>
    <scope>NUCLEOTIDE SEQUENCE [LARGE SCALE GENOMIC DNA]</scope>
    <source>
        <strain evidence="4 5">AHT28</strain>
    </source>
</reference>
<keyword evidence="3" id="KW-0732">Signal</keyword>
<keyword evidence="1" id="KW-0175">Coiled coil</keyword>
<keyword evidence="5" id="KW-1185">Reference proteome</keyword>
<evidence type="ECO:0000256" key="1">
    <source>
        <dbReference type="SAM" id="Coils"/>
    </source>
</evidence>
<dbReference type="STRING" id="766136.BHF68_10185"/>
<feature type="chain" id="PRO_5009176945" description="SHOCT domain-containing protein" evidence="3">
    <location>
        <begin position="27"/>
        <end position="326"/>
    </location>
</feature>
<feature type="signal peptide" evidence="3">
    <location>
        <begin position="1"/>
        <end position="26"/>
    </location>
</feature>
<organism evidence="4 5">
    <name type="scientific">Desulfuribacillus alkaliarsenatis</name>
    <dbReference type="NCBI Taxonomy" id="766136"/>
    <lineage>
        <taxon>Bacteria</taxon>
        <taxon>Bacillati</taxon>
        <taxon>Bacillota</taxon>
        <taxon>Desulfuribacillia</taxon>
        <taxon>Desulfuribacillales</taxon>
        <taxon>Desulfuribacillaceae</taxon>
        <taxon>Desulfuribacillus</taxon>
    </lineage>
</organism>
<comment type="caution">
    <text evidence="4">The sequence shown here is derived from an EMBL/GenBank/DDBJ whole genome shotgun (WGS) entry which is preliminary data.</text>
</comment>
<feature type="coiled-coil region" evidence="1">
    <location>
        <begin position="279"/>
        <end position="306"/>
    </location>
</feature>
<keyword evidence="2" id="KW-0812">Transmembrane</keyword>
<evidence type="ECO:0000256" key="2">
    <source>
        <dbReference type="SAM" id="Phobius"/>
    </source>
</evidence>
<dbReference type="OrthoDB" id="1797693at2"/>
<feature type="transmembrane region" description="Helical" evidence="2">
    <location>
        <begin position="233"/>
        <end position="251"/>
    </location>
</feature>
<dbReference type="Proteomes" id="UP000094296">
    <property type="component" value="Unassembled WGS sequence"/>
</dbReference>
<evidence type="ECO:0008006" key="6">
    <source>
        <dbReference type="Google" id="ProtNLM"/>
    </source>
</evidence>
<dbReference type="EMBL" id="MIJE01000033">
    <property type="protein sequence ID" value="OEF96093.1"/>
    <property type="molecule type" value="Genomic_DNA"/>
</dbReference>
<evidence type="ECO:0000313" key="4">
    <source>
        <dbReference type="EMBL" id="OEF96093.1"/>
    </source>
</evidence>
<name>A0A1E5G023_9FIRM</name>
<evidence type="ECO:0000313" key="5">
    <source>
        <dbReference type="Proteomes" id="UP000094296"/>
    </source>
</evidence>
<protein>
    <recommendedName>
        <fullName evidence="6">SHOCT domain-containing protein</fullName>
    </recommendedName>
</protein>
<sequence length="326" mass="37490">MNKRNKIFSLLITFVLLFSMSSSVIANEQQLTIEIEHLVLERQGDNIISVMDMVALKNTSNEDIISNIENPAIRIAIPEHVIHLTVGMQGTELPHAVVDNEVVVDYEIPAERSMDFAINYFLSIDSEEMDFSIIRDYPIKTLNIYVPANAGFVIDSPHLTDAGAMSIEQRTYNFYTISSVEAGQVVEATLIKRQSNQSIVTNDRIDQGYDGFHNPGHIRFWEGSPFAAMEPHLFTLIVVIIIGFAIGNYFYRWHVDDKKLKEQKKSQDDDIFIRLYKEEAVLKKKLAELQIKLDNNEIDEEEFTKRKDIFKKKLINVKLKIKEFTE</sequence>
<keyword evidence="2" id="KW-1133">Transmembrane helix</keyword>
<proteinExistence type="predicted"/>
<gene>
    <name evidence="4" type="ORF">BHF68_10185</name>
</gene>
<keyword evidence="2" id="KW-0472">Membrane</keyword>